<protein>
    <submittedName>
        <fullName evidence="2">Uncharacterized protein</fullName>
    </submittedName>
</protein>
<dbReference type="Pfam" id="PF02098">
    <property type="entry name" value="His_binding"/>
    <property type="match status" value="2"/>
</dbReference>
<keyword evidence="3" id="KW-1185">Reference proteome</keyword>
<dbReference type="GO" id="GO:0043176">
    <property type="term" value="F:amine binding"/>
    <property type="evidence" value="ECO:0007669"/>
    <property type="project" value="InterPro"/>
</dbReference>
<organism evidence="2 3">
    <name type="scientific">Amblyomma americanum</name>
    <name type="common">Lone star tick</name>
    <dbReference type="NCBI Taxonomy" id="6943"/>
    <lineage>
        <taxon>Eukaryota</taxon>
        <taxon>Metazoa</taxon>
        <taxon>Ecdysozoa</taxon>
        <taxon>Arthropoda</taxon>
        <taxon>Chelicerata</taxon>
        <taxon>Arachnida</taxon>
        <taxon>Acari</taxon>
        <taxon>Parasitiformes</taxon>
        <taxon>Ixodida</taxon>
        <taxon>Ixodoidea</taxon>
        <taxon>Ixodidae</taxon>
        <taxon>Amblyomminae</taxon>
        <taxon>Amblyomma</taxon>
    </lineage>
</organism>
<dbReference type="Gene3D" id="2.40.128.20">
    <property type="match status" value="2"/>
</dbReference>
<feature type="transmembrane region" description="Helical" evidence="1">
    <location>
        <begin position="163"/>
        <end position="186"/>
    </location>
</feature>
<dbReference type="Proteomes" id="UP001321473">
    <property type="component" value="Unassembled WGS sequence"/>
</dbReference>
<evidence type="ECO:0000313" key="3">
    <source>
        <dbReference type="Proteomes" id="UP001321473"/>
    </source>
</evidence>
<gene>
    <name evidence="2" type="ORF">V5799_006009</name>
</gene>
<dbReference type="GO" id="GO:0030682">
    <property type="term" value="P:symbiont-mediated perturbation of host defenses"/>
    <property type="evidence" value="ECO:0007669"/>
    <property type="project" value="InterPro"/>
</dbReference>
<proteinExistence type="predicted"/>
<evidence type="ECO:0000313" key="2">
    <source>
        <dbReference type="EMBL" id="KAK8767208.1"/>
    </source>
</evidence>
<name>A0AAQ4DXL8_AMBAM</name>
<keyword evidence="1" id="KW-1133">Transmembrane helix</keyword>
<evidence type="ECO:0000256" key="1">
    <source>
        <dbReference type="SAM" id="Phobius"/>
    </source>
</evidence>
<comment type="caution">
    <text evidence="2">The sequence shown here is derived from an EMBL/GenBank/DDBJ whole genome shotgun (WGS) entry which is preliminary data.</text>
</comment>
<reference evidence="2 3" key="1">
    <citation type="journal article" date="2023" name="Arcadia Sci">
        <title>De novo assembly of a long-read Amblyomma americanum tick genome.</title>
        <authorList>
            <person name="Chou S."/>
            <person name="Poskanzer K.E."/>
            <person name="Rollins M."/>
            <person name="Thuy-Boun P.S."/>
        </authorList>
    </citation>
    <scope>NUCLEOTIDE SEQUENCE [LARGE SCALE GENOMIC DNA]</scope>
    <source>
        <strain evidence="2">F_SG_1</strain>
        <tissue evidence="2">Salivary glands</tissue>
    </source>
</reference>
<keyword evidence="1" id="KW-0472">Membrane</keyword>
<dbReference type="SUPFAM" id="SSF50814">
    <property type="entry name" value="Lipocalins"/>
    <property type="match status" value="1"/>
</dbReference>
<sequence>MAVANLKKTPRDRTYPIKALTDINETLYIKWRNYNETENRCYSATKKSGSDKHFIYTLRVWPYGWEHLSLYDTNVTTEATEGHRVHNAARYKFGPGYPNVLRELVFANKKNNCFILKEKLENNKTAIVVRGYVLHIVFYFESSAFRHDILSSRIKTMEAQSMTLALGAVLLLVAATACFAADTVPYEDDPKNFERQHIADMIGLQQKLYIKKRNFNKTSNRCHSAEKQSGSHFDFTYTLRADFNRTMEVLLGYNTSLKISATAPHTAPNAATYKIFPAYPATLRKLMYINPRKTCLILVEDLDNGNKGCQLVQTEETVDAKVPTECSSVYNANCKGEQIVLYEPYCKNLHTVLPPQ</sequence>
<keyword evidence="1" id="KW-0812">Transmembrane</keyword>
<dbReference type="InterPro" id="IPR002970">
    <property type="entry name" value="Tick_his-bd"/>
</dbReference>
<dbReference type="AlphaFoldDB" id="A0AAQ4DXL8"/>
<accession>A0AAQ4DXL8</accession>
<dbReference type="EMBL" id="JARKHS020025650">
    <property type="protein sequence ID" value="KAK8767208.1"/>
    <property type="molecule type" value="Genomic_DNA"/>
</dbReference>
<dbReference type="InterPro" id="IPR012674">
    <property type="entry name" value="Calycin"/>
</dbReference>